<keyword evidence="2" id="KW-0489">Methyltransferase</keyword>
<name>A0A5Q2FEU6_9ACTN</name>
<evidence type="ECO:0000313" key="3">
    <source>
        <dbReference type="Proteomes" id="UP000386847"/>
    </source>
</evidence>
<evidence type="ECO:0000259" key="1">
    <source>
        <dbReference type="Pfam" id="PF08241"/>
    </source>
</evidence>
<organism evidence="2 3">
    <name type="scientific">Raineyella fluvialis</name>
    <dbReference type="NCBI Taxonomy" id="2662261"/>
    <lineage>
        <taxon>Bacteria</taxon>
        <taxon>Bacillati</taxon>
        <taxon>Actinomycetota</taxon>
        <taxon>Actinomycetes</taxon>
        <taxon>Propionibacteriales</taxon>
        <taxon>Propionibacteriaceae</taxon>
        <taxon>Raineyella</taxon>
    </lineage>
</organism>
<dbReference type="SUPFAM" id="SSF53335">
    <property type="entry name" value="S-adenosyl-L-methionine-dependent methyltransferases"/>
    <property type="match status" value="1"/>
</dbReference>
<dbReference type="KEGG" id="rain:Rai3103_10400"/>
<accession>A0A5Q2FEU6</accession>
<dbReference type="Proteomes" id="UP000386847">
    <property type="component" value="Chromosome"/>
</dbReference>
<dbReference type="Pfam" id="PF08241">
    <property type="entry name" value="Methyltransf_11"/>
    <property type="match status" value="1"/>
</dbReference>
<dbReference type="GO" id="GO:0032259">
    <property type="term" value="P:methylation"/>
    <property type="evidence" value="ECO:0007669"/>
    <property type="project" value="UniProtKB-KW"/>
</dbReference>
<dbReference type="Gene3D" id="3.40.50.150">
    <property type="entry name" value="Vaccinia Virus protein VP39"/>
    <property type="match status" value="1"/>
</dbReference>
<evidence type="ECO:0000313" key="2">
    <source>
        <dbReference type="EMBL" id="QGF24024.1"/>
    </source>
</evidence>
<gene>
    <name evidence="2" type="ORF">Rai3103_10400</name>
</gene>
<dbReference type="CDD" id="cd02440">
    <property type="entry name" value="AdoMet_MTases"/>
    <property type="match status" value="1"/>
</dbReference>
<proteinExistence type="predicted"/>
<dbReference type="PANTHER" id="PTHR43591">
    <property type="entry name" value="METHYLTRANSFERASE"/>
    <property type="match status" value="1"/>
</dbReference>
<keyword evidence="3" id="KW-1185">Reference proteome</keyword>
<dbReference type="InterPro" id="IPR013216">
    <property type="entry name" value="Methyltransf_11"/>
</dbReference>
<dbReference type="RefSeq" id="WP_153572553.1">
    <property type="nucleotide sequence ID" value="NZ_CP045725.1"/>
</dbReference>
<sequence length="262" mass="29079">MGLFSRSADEVDWHRYLSQFHREHVGAIEELLQRIESGGRSPYSWLARAVSESSTMVLDLACGTGGVGRELARRGRTVIGVDMSAHELAEAHRRTPEGVFLRADARHLPLRDGSMQAVVSSFGFAVVRPMPVLAREVERVLAPGGVVAIMSPSWQAMQLHDIPIVSKLMSILHSTPHFPSGRSQPGLPSLFAAHGIRKVEDAKERYTYTVRTREDAERLLEALYLPGVAAARISRAIDTLTENAYRRPVHITVPMRRFVGIK</sequence>
<protein>
    <submittedName>
        <fullName evidence="2">Methyltransferase domain-containing protein</fullName>
    </submittedName>
</protein>
<dbReference type="AlphaFoldDB" id="A0A5Q2FEU6"/>
<reference evidence="2 3" key="1">
    <citation type="submission" date="2019-10" db="EMBL/GenBank/DDBJ databases">
        <title>Genomic analysis of Raineyella sp. CBA3103.</title>
        <authorList>
            <person name="Roh S.W."/>
        </authorList>
    </citation>
    <scope>NUCLEOTIDE SEQUENCE [LARGE SCALE GENOMIC DNA]</scope>
    <source>
        <strain evidence="2 3">CBA3103</strain>
    </source>
</reference>
<dbReference type="EMBL" id="CP045725">
    <property type="protein sequence ID" value="QGF24024.1"/>
    <property type="molecule type" value="Genomic_DNA"/>
</dbReference>
<dbReference type="InterPro" id="IPR029063">
    <property type="entry name" value="SAM-dependent_MTases_sf"/>
</dbReference>
<feature type="domain" description="Methyltransferase type 11" evidence="1">
    <location>
        <begin position="58"/>
        <end position="149"/>
    </location>
</feature>
<keyword evidence="2" id="KW-0808">Transferase</keyword>
<dbReference type="GO" id="GO:0008757">
    <property type="term" value="F:S-adenosylmethionine-dependent methyltransferase activity"/>
    <property type="evidence" value="ECO:0007669"/>
    <property type="project" value="InterPro"/>
</dbReference>